<feature type="domain" description="CBS" evidence="3">
    <location>
        <begin position="11"/>
        <end position="71"/>
    </location>
</feature>
<dbReference type="PROSITE" id="PS51371">
    <property type="entry name" value="CBS"/>
    <property type="match status" value="2"/>
</dbReference>
<evidence type="ECO:0000313" key="4">
    <source>
        <dbReference type="EMBL" id="SDB86234.1"/>
    </source>
</evidence>
<dbReference type="AlphaFoldDB" id="A0A1G6GW90"/>
<protein>
    <submittedName>
        <fullName evidence="4">CBS domain-containing protein</fullName>
    </submittedName>
</protein>
<dbReference type="Gene3D" id="3.10.580.10">
    <property type="entry name" value="CBS-domain"/>
    <property type="match status" value="1"/>
</dbReference>
<dbReference type="CDD" id="cd04623">
    <property type="entry name" value="CBS_pair_bac_euk"/>
    <property type="match status" value="1"/>
</dbReference>
<organism evidence="4 5">
    <name type="scientific">Acinetobacter marinus</name>
    <dbReference type="NCBI Taxonomy" id="281375"/>
    <lineage>
        <taxon>Bacteria</taxon>
        <taxon>Pseudomonadati</taxon>
        <taxon>Pseudomonadota</taxon>
        <taxon>Gammaproteobacteria</taxon>
        <taxon>Moraxellales</taxon>
        <taxon>Moraxellaceae</taxon>
        <taxon>Acinetobacter</taxon>
    </lineage>
</organism>
<dbReference type="PANTHER" id="PTHR43080">
    <property type="entry name" value="CBS DOMAIN-CONTAINING PROTEIN CBSX3, MITOCHONDRIAL"/>
    <property type="match status" value="1"/>
</dbReference>
<keyword evidence="5" id="KW-1185">Reference proteome</keyword>
<evidence type="ECO:0000313" key="5">
    <source>
        <dbReference type="Proteomes" id="UP000242317"/>
    </source>
</evidence>
<dbReference type="SMART" id="SM00116">
    <property type="entry name" value="CBS"/>
    <property type="match status" value="2"/>
</dbReference>
<dbReference type="InterPro" id="IPR046342">
    <property type="entry name" value="CBS_dom_sf"/>
</dbReference>
<gene>
    <name evidence="4" type="ORF">SAMN05421749_101492</name>
</gene>
<evidence type="ECO:0000259" key="3">
    <source>
        <dbReference type="PROSITE" id="PS51371"/>
    </source>
</evidence>
<dbReference type="OrthoDB" id="9807125at2"/>
<sequence>MLTVEHILQGKNEQITYTITPEATVLEAIGLMADKGIGALIVTDGERVVGIFSERDYARKVALMDRNSHETSVADIMTSKVLTVERRNTVQECLNLMTERHLRHLPVVENEALIGLVSIGDLVKGIIQDQQTLIEQLQNYIAS</sequence>
<evidence type="ECO:0000256" key="1">
    <source>
        <dbReference type="ARBA" id="ARBA00023122"/>
    </source>
</evidence>
<name>A0A1G6GW90_9GAMM</name>
<accession>A0A1G6GW90</accession>
<dbReference type="PANTHER" id="PTHR43080:SF2">
    <property type="entry name" value="CBS DOMAIN-CONTAINING PROTEIN"/>
    <property type="match status" value="1"/>
</dbReference>
<dbReference type="InterPro" id="IPR044725">
    <property type="entry name" value="CBSX3_CBS_dom"/>
</dbReference>
<reference evidence="5" key="1">
    <citation type="submission" date="2016-09" db="EMBL/GenBank/DDBJ databases">
        <authorList>
            <person name="Varghese N."/>
            <person name="Submissions S."/>
        </authorList>
    </citation>
    <scope>NUCLEOTIDE SEQUENCE [LARGE SCALE GENOMIC DNA]</scope>
    <source>
        <strain evidence="5">ANC 3699</strain>
    </source>
</reference>
<keyword evidence="1 2" id="KW-0129">CBS domain</keyword>
<dbReference type="InterPro" id="IPR000644">
    <property type="entry name" value="CBS_dom"/>
</dbReference>
<dbReference type="SUPFAM" id="SSF54631">
    <property type="entry name" value="CBS-domain pair"/>
    <property type="match status" value="1"/>
</dbReference>
<dbReference type="RefSeq" id="WP_092615435.1">
    <property type="nucleotide sequence ID" value="NZ_FMYK01000001.1"/>
</dbReference>
<proteinExistence type="predicted"/>
<dbReference type="EMBL" id="FMYK01000001">
    <property type="protein sequence ID" value="SDB86234.1"/>
    <property type="molecule type" value="Genomic_DNA"/>
</dbReference>
<dbReference type="Proteomes" id="UP000242317">
    <property type="component" value="Unassembled WGS sequence"/>
</dbReference>
<evidence type="ECO:0000256" key="2">
    <source>
        <dbReference type="PROSITE-ProRule" id="PRU00703"/>
    </source>
</evidence>
<dbReference type="InterPro" id="IPR051257">
    <property type="entry name" value="Diverse_CBS-Domain"/>
</dbReference>
<feature type="domain" description="CBS" evidence="3">
    <location>
        <begin position="77"/>
        <end position="132"/>
    </location>
</feature>
<dbReference type="Pfam" id="PF00571">
    <property type="entry name" value="CBS"/>
    <property type="match status" value="2"/>
</dbReference>